<dbReference type="GO" id="GO:0016020">
    <property type="term" value="C:membrane"/>
    <property type="evidence" value="ECO:0007669"/>
    <property type="project" value="UniProtKB-SubCell"/>
</dbReference>
<dbReference type="Pfam" id="PF07947">
    <property type="entry name" value="YhhN"/>
    <property type="match status" value="1"/>
</dbReference>
<evidence type="ECO:0000256" key="3">
    <source>
        <dbReference type="ARBA" id="ARBA00022692"/>
    </source>
</evidence>
<evidence type="ECO:0000256" key="4">
    <source>
        <dbReference type="ARBA" id="ARBA00022989"/>
    </source>
</evidence>
<dbReference type="Proteomes" id="UP000616885">
    <property type="component" value="Unassembled WGS sequence"/>
</dbReference>
<dbReference type="AlphaFoldDB" id="A0A8H7N0Q9"/>
<feature type="transmembrane region" description="Helical" evidence="6">
    <location>
        <begin position="90"/>
        <end position="110"/>
    </location>
</feature>
<protein>
    <recommendedName>
        <fullName evidence="9">YhhN-like protein</fullName>
    </recommendedName>
</protein>
<proteinExistence type="inferred from homology"/>
<comment type="similarity">
    <text evidence="2">Belongs to the TMEM86 family.</text>
</comment>
<name>A0A8H7N0Q9_BIOOC</name>
<evidence type="ECO:0008006" key="9">
    <source>
        <dbReference type="Google" id="ProtNLM"/>
    </source>
</evidence>
<gene>
    <name evidence="7" type="ORF">IM811_006578</name>
</gene>
<dbReference type="InterPro" id="IPR012506">
    <property type="entry name" value="TMEM86B-like"/>
</dbReference>
<keyword evidence="3 6" id="KW-0812">Transmembrane</keyword>
<comment type="caution">
    <text evidence="7">The sequence shown here is derived from an EMBL/GenBank/DDBJ whole genome shotgun (WGS) entry which is preliminary data.</text>
</comment>
<dbReference type="EMBL" id="JADCTT010000017">
    <property type="protein sequence ID" value="KAF9743487.1"/>
    <property type="molecule type" value="Genomic_DNA"/>
</dbReference>
<feature type="transmembrane region" description="Helical" evidence="6">
    <location>
        <begin position="122"/>
        <end position="143"/>
    </location>
</feature>
<accession>A0A8H7N0Q9</accession>
<feature type="transmembrane region" description="Helical" evidence="6">
    <location>
        <begin position="210"/>
        <end position="230"/>
    </location>
</feature>
<organism evidence="7 8">
    <name type="scientific">Bionectria ochroleuca</name>
    <name type="common">Gliocladium roseum</name>
    <dbReference type="NCBI Taxonomy" id="29856"/>
    <lineage>
        <taxon>Eukaryota</taxon>
        <taxon>Fungi</taxon>
        <taxon>Dikarya</taxon>
        <taxon>Ascomycota</taxon>
        <taxon>Pezizomycotina</taxon>
        <taxon>Sordariomycetes</taxon>
        <taxon>Hypocreomycetidae</taxon>
        <taxon>Hypocreales</taxon>
        <taxon>Bionectriaceae</taxon>
        <taxon>Clonostachys</taxon>
    </lineage>
</organism>
<reference evidence="7" key="1">
    <citation type="submission" date="2020-10" db="EMBL/GenBank/DDBJ databases">
        <title>High-Quality Genome Resource of Clonostachys rosea strain S41 by Oxford Nanopore Long-Read Sequencing.</title>
        <authorList>
            <person name="Wang H."/>
        </authorList>
    </citation>
    <scope>NUCLEOTIDE SEQUENCE</scope>
    <source>
        <strain evidence="7">S41</strain>
    </source>
</reference>
<feature type="transmembrane region" description="Helical" evidence="6">
    <location>
        <begin position="155"/>
        <end position="172"/>
    </location>
</feature>
<feature type="transmembrane region" description="Helical" evidence="6">
    <location>
        <begin position="178"/>
        <end position="198"/>
    </location>
</feature>
<dbReference type="PANTHER" id="PTHR31885">
    <property type="entry name" value="GH04784P"/>
    <property type="match status" value="1"/>
</dbReference>
<keyword evidence="5 6" id="KW-0472">Membrane</keyword>
<evidence type="ECO:0000256" key="1">
    <source>
        <dbReference type="ARBA" id="ARBA00004141"/>
    </source>
</evidence>
<feature type="transmembrane region" description="Helical" evidence="6">
    <location>
        <begin position="12"/>
        <end position="31"/>
    </location>
</feature>
<sequence length="234" mass="24896">MEAAVEYITQLPPTPSAILGLSIANAVLYLLIARNAPSLPRTITKTASTALLAVFAASVAGPQTRRLIAALAFSAAGDALLAWDEGDVAFLYALVCFLSSHILYIRLFFTRGHGADFILSESWRTGLAAAMALLAPGINYMLVSRVAGRGLQVHIVAYSIAILGMFLAALTMDNAQIVAGALLFTTSDAILAADKFLVARSSAFRAPLQYAVWVLYYVGQASITLGLLAFQKWP</sequence>
<comment type="subcellular location">
    <subcellularLocation>
        <location evidence="1">Membrane</location>
        <topology evidence="1">Multi-pass membrane protein</topology>
    </subcellularLocation>
</comment>
<evidence type="ECO:0000256" key="6">
    <source>
        <dbReference type="SAM" id="Phobius"/>
    </source>
</evidence>
<dbReference type="PANTHER" id="PTHR31885:SF6">
    <property type="entry name" value="GH04784P"/>
    <property type="match status" value="1"/>
</dbReference>
<evidence type="ECO:0000313" key="7">
    <source>
        <dbReference type="EMBL" id="KAF9743487.1"/>
    </source>
</evidence>
<evidence type="ECO:0000256" key="2">
    <source>
        <dbReference type="ARBA" id="ARBA00007375"/>
    </source>
</evidence>
<dbReference type="GO" id="GO:0016787">
    <property type="term" value="F:hydrolase activity"/>
    <property type="evidence" value="ECO:0007669"/>
    <property type="project" value="TreeGrafter"/>
</dbReference>
<evidence type="ECO:0000313" key="8">
    <source>
        <dbReference type="Proteomes" id="UP000616885"/>
    </source>
</evidence>
<evidence type="ECO:0000256" key="5">
    <source>
        <dbReference type="ARBA" id="ARBA00023136"/>
    </source>
</evidence>
<keyword evidence="4 6" id="KW-1133">Transmembrane helix</keyword>